<keyword evidence="6" id="KW-1185">Reference proteome</keyword>
<comment type="caution">
    <text evidence="5">The sequence shown here is derived from an EMBL/GenBank/DDBJ whole genome shotgun (WGS) entry which is preliminary data.</text>
</comment>
<reference evidence="5" key="1">
    <citation type="submission" date="2022-12" db="EMBL/GenBank/DDBJ databases">
        <title>Isolation and characterisation of novel Methanocorpusculum spp. from native Australian herbivores indicates the genus is ancestrally host-associated.</title>
        <authorList>
            <person name="Volmer J.G."/>
            <person name="Soo R.M."/>
            <person name="Evans P.N."/>
            <person name="Hoedt E.C."/>
            <person name="Astorga Alsina A.L."/>
            <person name="Woodcroft B.J."/>
            <person name="Tyson G.W."/>
            <person name="Hugenholtz P."/>
            <person name="Morrison M."/>
        </authorList>
    </citation>
    <scope>NUCLEOTIDE SEQUENCE</scope>
    <source>
        <strain evidence="5">MG</strain>
    </source>
</reference>
<gene>
    <name evidence="5" type="ORF">O0S10_08560</name>
</gene>
<feature type="compositionally biased region" description="Basic and acidic residues" evidence="3">
    <location>
        <begin position="596"/>
        <end position="605"/>
    </location>
</feature>
<dbReference type="Gene3D" id="3.30.1330.20">
    <property type="entry name" value="Tubulin/FtsZ, C-terminal domain"/>
    <property type="match status" value="1"/>
</dbReference>
<evidence type="ECO:0000256" key="1">
    <source>
        <dbReference type="ARBA" id="ARBA00022741"/>
    </source>
</evidence>
<accession>A0ABT4IHP5</accession>
<dbReference type="InterPro" id="IPR048737">
    <property type="entry name" value="CetZ_C"/>
</dbReference>
<dbReference type="EMBL" id="JAPTGB010000019">
    <property type="protein sequence ID" value="MCZ0861268.1"/>
    <property type="molecule type" value="Genomic_DNA"/>
</dbReference>
<protein>
    <submittedName>
        <fullName evidence="5">Tubulin/FtsZ family protein</fullName>
    </submittedName>
</protein>
<dbReference type="PANTHER" id="PTHR30314">
    <property type="entry name" value="CELL DIVISION PROTEIN FTSZ-RELATED"/>
    <property type="match status" value="1"/>
</dbReference>
<organism evidence="5 6">
    <name type="scientific">Methanocorpusculum petauri</name>
    <dbReference type="NCBI Taxonomy" id="3002863"/>
    <lineage>
        <taxon>Archaea</taxon>
        <taxon>Methanobacteriati</taxon>
        <taxon>Methanobacteriota</taxon>
        <taxon>Stenosarchaea group</taxon>
        <taxon>Methanomicrobia</taxon>
        <taxon>Methanomicrobiales</taxon>
        <taxon>Methanocorpusculaceae</taxon>
        <taxon>Methanocorpusculum</taxon>
    </lineage>
</organism>
<dbReference type="InterPro" id="IPR045061">
    <property type="entry name" value="FtsZ/CetZ"/>
</dbReference>
<feature type="region of interest" description="Disordered" evidence="3">
    <location>
        <begin position="596"/>
        <end position="628"/>
    </location>
</feature>
<evidence type="ECO:0000313" key="5">
    <source>
        <dbReference type="EMBL" id="MCZ0861268.1"/>
    </source>
</evidence>
<dbReference type="InterPro" id="IPR036525">
    <property type="entry name" value="Tubulin/FtsZ_GTPase_sf"/>
</dbReference>
<dbReference type="Pfam" id="PF21011">
    <property type="entry name" value="CetZ_C"/>
    <property type="match status" value="1"/>
</dbReference>
<dbReference type="SUPFAM" id="SSF52490">
    <property type="entry name" value="Tubulin nucleotide-binding domain-like"/>
    <property type="match status" value="1"/>
</dbReference>
<dbReference type="Gene3D" id="3.40.50.1440">
    <property type="entry name" value="Tubulin/FtsZ, GTPase domain"/>
    <property type="match status" value="1"/>
</dbReference>
<sequence length="783" mass="86890">MRALLIGLGGAGCRIVDTLNQHDERSGVRSVRSFVFDADQKTISEMQTIPQEDRFVLTPVDPIKEHNNRGTDFEVGNLASCFQRDGIEEIDAVFVCAGLGGRMAELVPTIVSQLNDAFPDPVFTILTLPGRNEGVKVSARASETLEDIRKVSQATILFDNETWFKRTEDEDSIKNVVEAKHKATIYEMFPVLNEMLARRVGLLLRAGEFNHKGVEAAEVVLDAGEVLNTLKQMDLVAIGYATEKLPTTWTNNMMKRIRVEKYLLEENQARTSRIVELAKQAVYREVSVPCDLTSSEKALVLIAGPSDELSMKGFQTVRKWIDRSIKGLEMRAGDYPVKSTQYVGVIIVLAGLENVPRVKELDEIRTIYENEQSKEYEEEEKTETVPTVQVANDEILFEDEMVMPIGITGTSVPEEEQEEIFELDDISEPRGRGGDIFPEEPQTMQTPSSLSDDVFEEELVMYGAPPPQGEEDVFEDGIVVSSQPQYIQPPIPAEDDDVFEDVVRRVVPPPPPQQQYMYPPQYAPQYIQQPQTATIFDETQSGTRPVIPKEKPRPKEMPKITLAGSKKQPQMTGSTIMMPKRQQKVDNVLAGMADVGGKDKPKDSDSVLSGKANVGGTGRPKETMGPGVLEGKVTVGYQRPKETEGGVRMSGGQRPKETMTPGVLEGSVSIGTQRPKETDGHIRMSGTQRPKETDGHIRMSGGQRPKETDGHIRMGGTQRPKEVDGVVRGGSVQRPKEIGESAKVRDAQKPREVNKSIRVTSIPLPKNPAVREIAKKSEKDKWL</sequence>
<feature type="region of interest" description="Disordered" evidence="3">
    <location>
        <begin position="642"/>
        <end position="752"/>
    </location>
</feature>
<evidence type="ECO:0000313" key="6">
    <source>
        <dbReference type="Proteomes" id="UP001141422"/>
    </source>
</evidence>
<dbReference type="RefSeq" id="WP_268925456.1">
    <property type="nucleotide sequence ID" value="NZ_JAPTGB010000019.1"/>
</dbReference>
<feature type="domain" description="Tubulin/FtsZ GTPase" evidence="4">
    <location>
        <begin position="2"/>
        <end position="207"/>
    </location>
</feature>
<evidence type="ECO:0000256" key="3">
    <source>
        <dbReference type="SAM" id="MobiDB-lite"/>
    </source>
</evidence>
<dbReference type="Proteomes" id="UP001141422">
    <property type="component" value="Unassembled WGS sequence"/>
</dbReference>
<name>A0ABT4IHP5_9EURY</name>
<feature type="compositionally biased region" description="Basic and acidic residues" evidence="3">
    <location>
        <begin position="734"/>
        <end position="752"/>
    </location>
</feature>
<evidence type="ECO:0000259" key="4">
    <source>
        <dbReference type="SMART" id="SM00864"/>
    </source>
</evidence>
<dbReference type="SMART" id="SM00864">
    <property type="entry name" value="Tubulin"/>
    <property type="match status" value="1"/>
</dbReference>
<dbReference type="CDD" id="cd02202">
    <property type="entry name" value="CetZ_tubulin-like"/>
    <property type="match status" value="1"/>
</dbReference>
<keyword evidence="1" id="KW-0547">Nucleotide-binding</keyword>
<dbReference type="PANTHER" id="PTHR30314:SF10">
    <property type="entry name" value="TUBULIN-LIKE PROTEIN CETZ"/>
    <property type="match status" value="1"/>
</dbReference>
<proteinExistence type="predicted"/>
<dbReference type="Pfam" id="PF00091">
    <property type="entry name" value="Tubulin"/>
    <property type="match status" value="1"/>
</dbReference>
<dbReference type="InterPro" id="IPR037103">
    <property type="entry name" value="Tubulin/FtsZ-like_C"/>
</dbReference>
<evidence type="ECO:0000256" key="2">
    <source>
        <dbReference type="ARBA" id="ARBA00023134"/>
    </source>
</evidence>
<dbReference type="InterPro" id="IPR003008">
    <property type="entry name" value="Tubulin_FtsZ_GTPase"/>
</dbReference>
<keyword evidence="2" id="KW-0342">GTP-binding</keyword>